<organism evidence="4 5">
    <name type="scientific">Penaeus vannamei</name>
    <name type="common">Whiteleg shrimp</name>
    <name type="synonym">Litopenaeus vannamei</name>
    <dbReference type="NCBI Taxonomy" id="6689"/>
    <lineage>
        <taxon>Eukaryota</taxon>
        <taxon>Metazoa</taxon>
        <taxon>Ecdysozoa</taxon>
        <taxon>Arthropoda</taxon>
        <taxon>Crustacea</taxon>
        <taxon>Multicrustacea</taxon>
        <taxon>Malacostraca</taxon>
        <taxon>Eumalacostraca</taxon>
        <taxon>Eucarida</taxon>
        <taxon>Decapoda</taxon>
        <taxon>Dendrobranchiata</taxon>
        <taxon>Penaeoidea</taxon>
        <taxon>Penaeidae</taxon>
        <taxon>Penaeus</taxon>
    </lineage>
</organism>
<evidence type="ECO:0000256" key="3">
    <source>
        <dbReference type="SAM" id="SignalP"/>
    </source>
</evidence>
<reference evidence="4 5" key="1">
    <citation type="submission" date="2018-04" db="EMBL/GenBank/DDBJ databases">
        <authorList>
            <person name="Zhang X."/>
            <person name="Yuan J."/>
            <person name="Li F."/>
            <person name="Xiang J."/>
        </authorList>
    </citation>
    <scope>NUCLEOTIDE SEQUENCE [LARGE SCALE GENOMIC DNA]</scope>
    <source>
        <tissue evidence="4">Muscle</tissue>
    </source>
</reference>
<evidence type="ECO:0000256" key="1">
    <source>
        <dbReference type="SAM" id="MobiDB-lite"/>
    </source>
</evidence>
<dbReference type="AlphaFoldDB" id="A0A423THL9"/>
<evidence type="ECO:0000313" key="4">
    <source>
        <dbReference type="EMBL" id="ROT75895.1"/>
    </source>
</evidence>
<evidence type="ECO:0000313" key="5">
    <source>
        <dbReference type="Proteomes" id="UP000283509"/>
    </source>
</evidence>
<dbReference type="Proteomes" id="UP000283509">
    <property type="component" value="Unassembled WGS sequence"/>
</dbReference>
<feature type="compositionally biased region" description="Pro residues" evidence="1">
    <location>
        <begin position="145"/>
        <end position="161"/>
    </location>
</feature>
<feature type="transmembrane region" description="Helical" evidence="2">
    <location>
        <begin position="199"/>
        <end position="217"/>
    </location>
</feature>
<proteinExistence type="predicted"/>
<evidence type="ECO:0000256" key="2">
    <source>
        <dbReference type="SAM" id="Phobius"/>
    </source>
</evidence>
<keyword evidence="2" id="KW-0472">Membrane</keyword>
<reference evidence="4 5" key="2">
    <citation type="submission" date="2019-01" db="EMBL/GenBank/DDBJ databases">
        <title>The decoding of complex shrimp genome reveals the adaptation for benthos swimmer, frequently molting mechanism and breeding impact on genome.</title>
        <authorList>
            <person name="Sun Y."/>
            <person name="Gao Y."/>
            <person name="Yu Y."/>
        </authorList>
    </citation>
    <scope>NUCLEOTIDE SEQUENCE [LARGE SCALE GENOMIC DNA]</scope>
    <source>
        <tissue evidence="4">Muscle</tissue>
    </source>
</reference>
<gene>
    <name evidence="4" type="ORF">C7M84_005540</name>
</gene>
<feature type="region of interest" description="Disordered" evidence="1">
    <location>
        <begin position="139"/>
        <end position="163"/>
    </location>
</feature>
<sequence>MIFHIFHIVLLLIHFLPLLRIHILQNIIHSLILHPPHHHRFLRRIPPPSPIWTSRKQPEWRSECPSWPRGSTVFHNVLLLLIVIHMLVFLNILIHIPLPRTYNPPPPPPHLHPFSHHSTSPPPPISGLILQVTTQVEERVSTHTLPPPPHPSPPSPHPSPPFSFTLSPPSRNPIFHNVLLLLTPTLFLLFRYMLLLLSFVIHTPFLLLLLIHIPLLLRHIPSSSSSTSLSPPHPFSSPLLLHILLKPPFPSRSQPSGGAGVLHGHSLPQRSIIPHPLPPFPPHAPLTQLRHPDTLPPFHHPYTLPPSPPLLLRHNLLFLLLLHIPLSLHILLLLLHILLKPPFPLQVATRVEERVSFMATVFHNVPIIHILFLLFLHMLLLFNFIIHIPLLLCHILLLPTSLFSFATSFTSALLLHILLKTSFPLQVATRVEERVSFMATVFHNVLPQRLERYDYSYTYEYGSLDFCVAMPGLRPQWQSLYYPLSDLVWLCVLLVLGLVLASLLALIRLDWEDKKSSTTGFGRVAETVFGILMWQSVVLNAVRNNGTRVLVMAWMLSPSSWHGLSGATSPRPHAAQVPAAGRDAPAAGQHVRERFNASQRTEFIKFFKQSDSGVYKALAERMHIVPSVMEGLQQATERR</sequence>
<keyword evidence="2" id="KW-1133">Transmembrane helix</keyword>
<feature type="transmembrane region" description="Helical" evidence="2">
    <location>
        <begin position="316"/>
        <end position="339"/>
    </location>
</feature>
<dbReference type="EMBL" id="QCYY01001716">
    <property type="protein sequence ID" value="ROT75895.1"/>
    <property type="molecule type" value="Genomic_DNA"/>
</dbReference>
<feature type="signal peptide" evidence="3">
    <location>
        <begin position="1"/>
        <end position="21"/>
    </location>
</feature>
<feature type="transmembrane region" description="Helical" evidence="2">
    <location>
        <begin position="174"/>
        <end position="193"/>
    </location>
</feature>
<feature type="transmembrane region" description="Helical" evidence="2">
    <location>
        <begin position="73"/>
        <end position="94"/>
    </location>
</feature>
<keyword evidence="2" id="KW-0812">Transmembrane</keyword>
<keyword evidence="4" id="KW-0675">Receptor</keyword>
<feature type="transmembrane region" description="Helical" evidence="2">
    <location>
        <begin position="395"/>
        <end position="419"/>
    </location>
</feature>
<name>A0A423THL9_PENVA</name>
<feature type="transmembrane region" description="Helical" evidence="2">
    <location>
        <begin position="367"/>
        <end position="388"/>
    </location>
</feature>
<feature type="transmembrane region" description="Helical" evidence="2">
    <location>
        <begin position="487"/>
        <end position="507"/>
    </location>
</feature>
<keyword evidence="5" id="KW-1185">Reference proteome</keyword>
<feature type="chain" id="PRO_5019270759" evidence="3">
    <location>
        <begin position="22"/>
        <end position="639"/>
    </location>
</feature>
<keyword evidence="3" id="KW-0732">Signal</keyword>
<protein>
    <submittedName>
        <fullName evidence="4">Variant Ionotropic Glutamate Receptor</fullName>
    </submittedName>
</protein>
<accession>A0A423THL9</accession>
<comment type="caution">
    <text evidence="4">The sequence shown here is derived from an EMBL/GenBank/DDBJ whole genome shotgun (WGS) entry which is preliminary data.</text>
</comment>